<protein>
    <submittedName>
        <fullName evidence="1">Uncharacterized protein</fullName>
    </submittedName>
</protein>
<dbReference type="Proteomes" id="UP000750334">
    <property type="component" value="Unassembled WGS sequence"/>
</dbReference>
<proteinExistence type="predicted"/>
<keyword evidence="2" id="KW-1185">Reference proteome</keyword>
<dbReference type="EMBL" id="PUHR01000007">
    <property type="protein sequence ID" value="KAG0671884.1"/>
    <property type="molecule type" value="Genomic_DNA"/>
</dbReference>
<comment type="caution">
    <text evidence="1">The sequence shown here is derived from an EMBL/GenBank/DDBJ whole genome shotgun (WGS) entry which is preliminary data.</text>
</comment>
<accession>A0A9P6WED4</accession>
<evidence type="ECO:0000313" key="2">
    <source>
        <dbReference type="Proteomes" id="UP000750334"/>
    </source>
</evidence>
<sequence>MSNSNNNNSANNQITQGLDIESEADVSMNIPTQHALTGVLEELMELKDLLTGSSGNLGQRARG</sequence>
<gene>
    <name evidence="1" type="ORF">C6P45_004759</name>
</gene>
<organism evidence="1 2">
    <name type="scientific">Maudiozyma exigua</name>
    <name type="common">Yeast</name>
    <name type="synonym">Kazachstania exigua</name>
    <dbReference type="NCBI Taxonomy" id="34358"/>
    <lineage>
        <taxon>Eukaryota</taxon>
        <taxon>Fungi</taxon>
        <taxon>Dikarya</taxon>
        <taxon>Ascomycota</taxon>
        <taxon>Saccharomycotina</taxon>
        <taxon>Saccharomycetes</taxon>
        <taxon>Saccharomycetales</taxon>
        <taxon>Saccharomycetaceae</taxon>
        <taxon>Maudiozyma</taxon>
    </lineage>
</organism>
<evidence type="ECO:0000313" key="1">
    <source>
        <dbReference type="EMBL" id="KAG0671884.1"/>
    </source>
</evidence>
<name>A0A9P6WED4_MAUEX</name>
<reference evidence="1 2" key="1">
    <citation type="submission" date="2020-11" db="EMBL/GenBank/DDBJ databases">
        <title>Kefir isolates.</title>
        <authorList>
            <person name="Marcisauskas S."/>
            <person name="Kim Y."/>
            <person name="Blasche S."/>
        </authorList>
    </citation>
    <scope>NUCLEOTIDE SEQUENCE [LARGE SCALE GENOMIC DNA]</scope>
    <source>
        <strain evidence="1 2">OG2</strain>
    </source>
</reference>
<dbReference type="AlphaFoldDB" id="A0A9P6WED4"/>